<comment type="caution">
    <text evidence="3">The sequence shown here is derived from an EMBL/GenBank/DDBJ whole genome shotgun (WGS) entry which is preliminary data.</text>
</comment>
<evidence type="ECO:0000256" key="1">
    <source>
        <dbReference type="SAM" id="MobiDB-lite"/>
    </source>
</evidence>
<feature type="region of interest" description="Disordered" evidence="1">
    <location>
        <begin position="135"/>
        <end position="155"/>
    </location>
</feature>
<keyword evidence="4" id="KW-1185">Reference proteome</keyword>
<feature type="region of interest" description="Disordered" evidence="1">
    <location>
        <begin position="430"/>
        <end position="455"/>
    </location>
</feature>
<dbReference type="EMBL" id="VFOZ01000001">
    <property type="protein sequence ID" value="TQL99117.1"/>
    <property type="molecule type" value="Genomic_DNA"/>
</dbReference>
<sequence length="455" mass="49177">MSSGSVASATSALELIRAGLTELAACDLDAYSTDGLGEECARILRAVGELQLEAVRRLARFEALGGPASGGAPSLQAWLGHRCRLRPWEAKQLATSATRLHLLDETRAVFESGEIEFGDVATIAEGVDKAADTMPPDTMPPDTMPPETTAPDTASGWTPERIAKIAQPILLEAAGEVTPGQLRKAAARVALTLNGENAERRRAQIERQSFLDIGQTMDGVGVLRGDLGAADFAILEKTIDAFAPRPDPGSPRWESRPGHRRLKGLVAACEVALKTAGCHGYRERGGAPVRVHLIATPATLDPGVPAVQAPPGRTEYGSVISATQIREMLRRHHAIISKIHLGPDGRVIDRFTTHGQPLNWGRTRRLFTPAQRDIYLAVYAGCAAEGCDRPPAWADIDHKRAWAGGGRTDLDNGQPLCRWHNLEKEHGYRHYARRRRAGPDASRLRQPPPEARGEG</sequence>
<dbReference type="CDD" id="cd00085">
    <property type="entry name" value="HNHc"/>
    <property type="match status" value="1"/>
</dbReference>
<dbReference type="InterPro" id="IPR003615">
    <property type="entry name" value="HNH_nuc"/>
</dbReference>
<organism evidence="3 4">
    <name type="scientific">Actinoallomurus bryophytorum</name>
    <dbReference type="NCBI Taxonomy" id="1490222"/>
    <lineage>
        <taxon>Bacteria</taxon>
        <taxon>Bacillati</taxon>
        <taxon>Actinomycetota</taxon>
        <taxon>Actinomycetes</taxon>
        <taxon>Streptosporangiales</taxon>
        <taxon>Thermomonosporaceae</taxon>
        <taxon>Actinoallomurus</taxon>
    </lineage>
</organism>
<dbReference type="Pfam" id="PF02720">
    <property type="entry name" value="DUF222"/>
    <property type="match status" value="1"/>
</dbReference>
<protein>
    <submittedName>
        <fullName evidence="3">Uncharacterized protein DUF222</fullName>
    </submittedName>
</protein>
<name>A0A543CQB7_9ACTN</name>
<feature type="domain" description="HNH nuclease" evidence="2">
    <location>
        <begin position="371"/>
        <end position="422"/>
    </location>
</feature>
<evidence type="ECO:0000313" key="3">
    <source>
        <dbReference type="EMBL" id="TQL99117.1"/>
    </source>
</evidence>
<feature type="compositionally biased region" description="Low complexity" evidence="1">
    <location>
        <begin position="145"/>
        <end position="154"/>
    </location>
</feature>
<evidence type="ECO:0000313" key="4">
    <source>
        <dbReference type="Proteomes" id="UP000316096"/>
    </source>
</evidence>
<evidence type="ECO:0000259" key="2">
    <source>
        <dbReference type="SMART" id="SM00507"/>
    </source>
</evidence>
<dbReference type="InterPro" id="IPR003870">
    <property type="entry name" value="DUF222"/>
</dbReference>
<reference evidence="3 4" key="1">
    <citation type="submission" date="2019-06" db="EMBL/GenBank/DDBJ databases">
        <title>Sequencing the genomes of 1000 actinobacteria strains.</title>
        <authorList>
            <person name="Klenk H.-P."/>
        </authorList>
    </citation>
    <scope>NUCLEOTIDE SEQUENCE [LARGE SCALE GENOMIC DNA]</scope>
    <source>
        <strain evidence="3 4">DSM 102200</strain>
    </source>
</reference>
<gene>
    <name evidence="3" type="ORF">FB559_4773</name>
</gene>
<dbReference type="Gene3D" id="1.10.30.50">
    <property type="match status" value="1"/>
</dbReference>
<dbReference type="OrthoDB" id="3432470at2"/>
<dbReference type="RefSeq" id="WP_141957677.1">
    <property type="nucleotide sequence ID" value="NZ_VFOZ01000001.1"/>
</dbReference>
<dbReference type="AlphaFoldDB" id="A0A543CQB7"/>
<feature type="compositionally biased region" description="Pro residues" evidence="1">
    <location>
        <begin position="446"/>
        <end position="455"/>
    </location>
</feature>
<dbReference type="Proteomes" id="UP000316096">
    <property type="component" value="Unassembled WGS sequence"/>
</dbReference>
<accession>A0A543CQB7</accession>
<proteinExistence type="predicted"/>
<dbReference type="SMART" id="SM00507">
    <property type="entry name" value="HNHc"/>
    <property type="match status" value="1"/>
</dbReference>